<gene>
    <name evidence="12" type="ORF">K444DRAFT_716157</name>
</gene>
<feature type="transmembrane region" description="Helical" evidence="10">
    <location>
        <begin position="171"/>
        <end position="192"/>
    </location>
</feature>
<dbReference type="STRING" id="1095630.A0A2J6TJM2"/>
<feature type="transmembrane region" description="Helical" evidence="10">
    <location>
        <begin position="86"/>
        <end position="109"/>
    </location>
</feature>
<keyword evidence="3 8" id="KW-0812">Transmembrane</keyword>
<dbReference type="GO" id="GO:0015271">
    <property type="term" value="F:outward rectifier potassium channel activity"/>
    <property type="evidence" value="ECO:0007669"/>
    <property type="project" value="TreeGrafter"/>
</dbReference>
<keyword evidence="4 10" id="KW-1133">Transmembrane helix</keyword>
<evidence type="ECO:0000256" key="10">
    <source>
        <dbReference type="SAM" id="Phobius"/>
    </source>
</evidence>
<dbReference type="PRINTS" id="PR01333">
    <property type="entry name" value="2POREKCHANEL"/>
</dbReference>
<feature type="transmembrane region" description="Helical" evidence="10">
    <location>
        <begin position="314"/>
        <end position="338"/>
    </location>
</feature>
<evidence type="ECO:0000256" key="1">
    <source>
        <dbReference type="ARBA" id="ARBA00004141"/>
    </source>
</evidence>
<dbReference type="RefSeq" id="XP_024740119.1">
    <property type="nucleotide sequence ID" value="XM_024888377.1"/>
</dbReference>
<dbReference type="OrthoDB" id="3521936at2759"/>
<dbReference type="GeneID" id="36596453"/>
<feature type="domain" description="Potassium channel" evidence="11">
    <location>
        <begin position="178"/>
        <end position="250"/>
    </location>
</feature>
<feature type="region of interest" description="Disordered" evidence="9">
    <location>
        <begin position="443"/>
        <end position="463"/>
    </location>
</feature>
<dbReference type="PANTHER" id="PTHR11003">
    <property type="entry name" value="POTASSIUM CHANNEL, SUBFAMILY K"/>
    <property type="match status" value="1"/>
</dbReference>
<dbReference type="GO" id="GO:0005886">
    <property type="term" value="C:plasma membrane"/>
    <property type="evidence" value="ECO:0007669"/>
    <property type="project" value="TreeGrafter"/>
</dbReference>
<evidence type="ECO:0000256" key="3">
    <source>
        <dbReference type="ARBA" id="ARBA00022692"/>
    </source>
</evidence>
<dbReference type="Gene3D" id="1.10.287.70">
    <property type="match status" value="2"/>
</dbReference>
<feature type="transmembrane region" description="Helical" evidence="10">
    <location>
        <begin position="344"/>
        <end position="363"/>
    </location>
</feature>
<feature type="transmembrane region" description="Helical" evidence="10">
    <location>
        <begin position="12"/>
        <end position="35"/>
    </location>
</feature>
<feature type="transmembrane region" description="Helical" evidence="10">
    <location>
        <begin position="228"/>
        <end position="247"/>
    </location>
</feature>
<protein>
    <submittedName>
        <fullName evidence="12">Voltage-gated potassium channel</fullName>
    </submittedName>
</protein>
<comment type="subcellular location">
    <subcellularLocation>
        <location evidence="1">Membrane</location>
        <topology evidence="1">Multi-pass membrane protein</topology>
    </subcellularLocation>
</comment>
<accession>A0A2J6TJM2</accession>
<proteinExistence type="inferred from homology"/>
<sequence>GCRRWWLVSKICPLIGGVFGIVANALCICSLTQDWREYRPTQDLQDKFQRIKNPPWLITITSICFGCGLMSNLVLFLNLSGRLSFVFAQATTVIGWLLSSLVFGVLIIVYALQSPRTQRPGEYLFTQGFYYAIMSTGLYFFISVVMTFVFVGAHKKYYTKKFRLGKMERTLLLLQLGLMIYLLLGALVFSTIEGWQFLDAVFWADFTLLTIGLGGDLTPKTNLGRSLFIPYAVSGITIVGLMVNSIGEVLNTAKKGIQEQALKKQIQRIEVRILRDGVSASKKLQKTHPSRSQNEYEFNVMRKLQGTTARKCKWMALTFSVLATLTLWLVSAAIFTVAERENQWTFPISVYFTSGALLTIGYGDFMPSTNSAKPIFVLWTLFAIPIITITISNSADTIIKEFQGFVLFIGSLTILPGQDGLKKVVKSWYLKFTRDRTPVGACVSTTHTANGHQKSSEKGRMEKKEVDHIAERDTYFYYHIIPKELCKVLEESTVFPQKQYGYEEWLYYLSLIRMGKWVCLTQERHREGNIEGNCGYAKPQETNWLSQASPLLSSNEAEWILQGLTVVLRKGLEKMVSPSESSKFQMSEIGGCSKNVT</sequence>
<feature type="domain" description="Potassium channel" evidence="11">
    <location>
        <begin position="324"/>
        <end position="398"/>
    </location>
</feature>
<evidence type="ECO:0000256" key="6">
    <source>
        <dbReference type="ARBA" id="ARBA00023136"/>
    </source>
</evidence>
<feature type="transmembrane region" description="Helical" evidence="10">
    <location>
        <begin position="375"/>
        <end position="392"/>
    </location>
</feature>
<evidence type="ECO:0000259" key="11">
    <source>
        <dbReference type="Pfam" id="PF07885"/>
    </source>
</evidence>
<dbReference type="Pfam" id="PF07885">
    <property type="entry name" value="Ion_trans_2"/>
    <property type="match status" value="2"/>
</dbReference>
<dbReference type="InParanoid" id="A0A2J6TJM2"/>
<evidence type="ECO:0000256" key="4">
    <source>
        <dbReference type="ARBA" id="ARBA00022989"/>
    </source>
</evidence>
<name>A0A2J6TJM2_9HELO</name>
<dbReference type="PANTHER" id="PTHR11003:SF301">
    <property type="entry name" value="POTASSIUM CHANNEL PROTEIN"/>
    <property type="match status" value="1"/>
</dbReference>
<evidence type="ECO:0000256" key="5">
    <source>
        <dbReference type="ARBA" id="ARBA00023065"/>
    </source>
</evidence>
<evidence type="ECO:0000256" key="9">
    <source>
        <dbReference type="SAM" id="MobiDB-lite"/>
    </source>
</evidence>
<organism evidence="12 13">
    <name type="scientific">Hyaloscypha bicolor E</name>
    <dbReference type="NCBI Taxonomy" id="1095630"/>
    <lineage>
        <taxon>Eukaryota</taxon>
        <taxon>Fungi</taxon>
        <taxon>Dikarya</taxon>
        <taxon>Ascomycota</taxon>
        <taxon>Pezizomycotina</taxon>
        <taxon>Leotiomycetes</taxon>
        <taxon>Helotiales</taxon>
        <taxon>Hyaloscyphaceae</taxon>
        <taxon>Hyaloscypha</taxon>
        <taxon>Hyaloscypha bicolor</taxon>
    </lineage>
</organism>
<feature type="non-terminal residue" evidence="12">
    <location>
        <position position="1"/>
    </location>
</feature>
<feature type="transmembrane region" description="Helical" evidence="10">
    <location>
        <begin position="129"/>
        <end position="151"/>
    </location>
</feature>
<dbReference type="Proteomes" id="UP000235371">
    <property type="component" value="Unassembled WGS sequence"/>
</dbReference>
<feature type="transmembrane region" description="Helical" evidence="10">
    <location>
        <begin position="55"/>
        <end position="79"/>
    </location>
</feature>
<dbReference type="FunCoup" id="A0A2J6TJM2">
    <property type="interactions" value="19"/>
</dbReference>
<keyword evidence="7 8" id="KW-0407">Ion channel</keyword>
<reference evidence="12 13" key="1">
    <citation type="submission" date="2016-04" db="EMBL/GenBank/DDBJ databases">
        <title>A degradative enzymes factory behind the ericoid mycorrhizal symbiosis.</title>
        <authorList>
            <consortium name="DOE Joint Genome Institute"/>
            <person name="Martino E."/>
            <person name="Morin E."/>
            <person name="Grelet G."/>
            <person name="Kuo A."/>
            <person name="Kohler A."/>
            <person name="Daghino S."/>
            <person name="Barry K."/>
            <person name="Choi C."/>
            <person name="Cichocki N."/>
            <person name="Clum A."/>
            <person name="Copeland A."/>
            <person name="Hainaut M."/>
            <person name="Haridas S."/>
            <person name="Labutti K."/>
            <person name="Lindquist E."/>
            <person name="Lipzen A."/>
            <person name="Khouja H.-R."/>
            <person name="Murat C."/>
            <person name="Ohm R."/>
            <person name="Olson A."/>
            <person name="Spatafora J."/>
            <person name="Veneault-Fourrey C."/>
            <person name="Henrissat B."/>
            <person name="Grigoriev I."/>
            <person name="Martin F."/>
            <person name="Perotto S."/>
        </authorList>
    </citation>
    <scope>NUCLEOTIDE SEQUENCE [LARGE SCALE GENOMIC DNA]</scope>
    <source>
        <strain evidence="12 13">E</strain>
    </source>
</reference>
<dbReference type="SUPFAM" id="SSF81324">
    <property type="entry name" value="Voltage-gated potassium channels"/>
    <property type="match status" value="2"/>
</dbReference>
<dbReference type="InterPro" id="IPR013099">
    <property type="entry name" value="K_chnl_dom"/>
</dbReference>
<keyword evidence="2 8" id="KW-0813">Transport</keyword>
<dbReference type="GO" id="GO:0022841">
    <property type="term" value="F:potassium ion leak channel activity"/>
    <property type="evidence" value="ECO:0007669"/>
    <property type="project" value="TreeGrafter"/>
</dbReference>
<comment type="similarity">
    <text evidence="8">Belongs to the two pore domain potassium channel (TC 1.A.1.8) family.</text>
</comment>
<dbReference type="AlphaFoldDB" id="A0A2J6TJM2"/>
<dbReference type="EMBL" id="KZ613782">
    <property type="protein sequence ID" value="PMD63215.1"/>
    <property type="molecule type" value="Genomic_DNA"/>
</dbReference>
<keyword evidence="5 8" id="KW-0406">Ion transport</keyword>
<dbReference type="GO" id="GO:0030322">
    <property type="term" value="P:stabilization of membrane potential"/>
    <property type="evidence" value="ECO:0007669"/>
    <property type="project" value="TreeGrafter"/>
</dbReference>
<keyword evidence="13" id="KW-1185">Reference proteome</keyword>
<keyword evidence="6 10" id="KW-0472">Membrane</keyword>
<evidence type="ECO:0000313" key="12">
    <source>
        <dbReference type="EMBL" id="PMD63215.1"/>
    </source>
</evidence>
<feature type="compositionally biased region" description="Polar residues" evidence="9">
    <location>
        <begin position="443"/>
        <end position="453"/>
    </location>
</feature>
<feature type="compositionally biased region" description="Basic and acidic residues" evidence="9">
    <location>
        <begin position="454"/>
        <end position="463"/>
    </location>
</feature>
<evidence type="ECO:0000256" key="2">
    <source>
        <dbReference type="ARBA" id="ARBA00022448"/>
    </source>
</evidence>
<dbReference type="InterPro" id="IPR003280">
    <property type="entry name" value="2pore_dom_K_chnl"/>
</dbReference>
<evidence type="ECO:0000313" key="13">
    <source>
        <dbReference type="Proteomes" id="UP000235371"/>
    </source>
</evidence>
<evidence type="ECO:0000256" key="8">
    <source>
        <dbReference type="RuleBase" id="RU003857"/>
    </source>
</evidence>
<evidence type="ECO:0000256" key="7">
    <source>
        <dbReference type="ARBA" id="ARBA00023303"/>
    </source>
</evidence>